<reference evidence="6" key="1">
    <citation type="journal article" date="2019" name="Int. J. Syst. Evol. Microbiol.">
        <title>The Global Catalogue of Microorganisms (GCM) 10K type strain sequencing project: providing services to taxonomists for standard genome sequencing and annotation.</title>
        <authorList>
            <consortium name="The Broad Institute Genomics Platform"/>
            <consortium name="The Broad Institute Genome Sequencing Center for Infectious Disease"/>
            <person name="Wu L."/>
            <person name="Ma J."/>
        </authorList>
    </citation>
    <scope>NUCLEOTIDE SEQUENCE [LARGE SCALE GENOMIC DNA]</scope>
    <source>
        <strain evidence="6">JCM 18459</strain>
    </source>
</reference>
<evidence type="ECO:0008006" key="7">
    <source>
        <dbReference type="Google" id="ProtNLM"/>
    </source>
</evidence>
<dbReference type="InterPro" id="IPR015915">
    <property type="entry name" value="Kelch-typ_b-propeller"/>
</dbReference>
<accession>A0ABP9PAY5</accession>
<protein>
    <recommendedName>
        <fullName evidence="7">Galactose oxidase</fullName>
    </recommendedName>
</protein>
<name>A0ABP9PAY5_9ACTN</name>
<evidence type="ECO:0000256" key="2">
    <source>
        <dbReference type="ARBA" id="ARBA00022737"/>
    </source>
</evidence>
<feature type="region of interest" description="Disordered" evidence="3">
    <location>
        <begin position="1"/>
        <end position="36"/>
    </location>
</feature>
<organism evidence="5 6">
    <name type="scientific">Nocardioides marinquilinus</name>
    <dbReference type="NCBI Taxonomy" id="1210400"/>
    <lineage>
        <taxon>Bacteria</taxon>
        <taxon>Bacillati</taxon>
        <taxon>Actinomycetota</taxon>
        <taxon>Actinomycetes</taxon>
        <taxon>Propionibacteriales</taxon>
        <taxon>Nocardioidaceae</taxon>
        <taxon>Nocardioides</taxon>
    </lineage>
</organism>
<keyword evidence="4" id="KW-0812">Transmembrane</keyword>
<evidence type="ECO:0000313" key="5">
    <source>
        <dbReference type="EMBL" id="GAA5143708.1"/>
    </source>
</evidence>
<dbReference type="Gene3D" id="2.120.10.80">
    <property type="entry name" value="Kelch-type beta propeller"/>
    <property type="match status" value="2"/>
</dbReference>
<keyword evidence="4" id="KW-1133">Transmembrane helix</keyword>
<feature type="region of interest" description="Disordered" evidence="3">
    <location>
        <begin position="64"/>
        <end position="92"/>
    </location>
</feature>
<keyword evidence="2" id="KW-0677">Repeat</keyword>
<dbReference type="PANTHER" id="PTHR46093:SF18">
    <property type="entry name" value="FIBRONECTIN TYPE-III DOMAIN-CONTAINING PROTEIN"/>
    <property type="match status" value="1"/>
</dbReference>
<dbReference type="RefSeq" id="WP_345455102.1">
    <property type="nucleotide sequence ID" value="NZ_BAABKG010000001.1"/>
</dbReference>
<keyword evidence="4" id="KW-0472">Membrane</keyword>
<dbReference type="EMBL" id="BAABKG010000001">
    <property type="protein sequence ID" value="GAA5143708.1"/>
    <property type="molecule type" value="Genomic_DNA"/>
</dbReference>
<evidence type="ECO:0000256" key="3">
    <source>
        <dbReference type="SAM" id="MobiDB-lite"/>
    </source>
</evidence>
<dbReference type="PANTHER" id="PTHR46093">
    <property type="entry name" value="ACYL-COA-BINDING DOMAIN-CONTAINING PROTEIN 5"/>
    <property type="match status" value="1"/>
</dbReference>
<proteinExistence type="predicted"/>
<keyword evidence="1" id="KW-0880">Kelch repeat</keyword>
<feature type="transmembrane region" description="Helical" evidence="4">
    <location>
        <begin position="41"/>
        <end position="61"/>
    </location>
</feature>
<evidence type="ECO:0000256" key="4">
    <source>
        <dbReference type="SAM" id="Phobius"/>
    </source>
</evidence>
<gene>
    <name evidence="5" type="ORF">GCM10023340_09750</name>
</gene>
<keyword evidence="6" id="KW-1185">Reference proteome</keyword>
<evidence type="ECO:0000313" key="6">
    <source>
        <dbReference type="Proteomes" id="UP001500221"/>
    </source>
</evidence>
<dbReference type="Proteomes" id="UP001500221">
    <property type="component" value="Unassembled WGS sequence"/>
</dbReference>
<sequence length="431" mass="45184">MSIEDRLTSSIKDAVEQAPLPPGDLATATTRGHRLRRRRRMAVVGGSSALVAAIALTAALVTGGTDRTDRTTPVAPDPSPAPGPGSWTRAADSPLSARYGPLMVGVGSRVLIMGGHSSEPCPPGADCAIPDDALTDAAVYDVATDTWSVVAAPPARFARTRAVVADEVVVFGTDGDWITYDPAANTWGHLPAPAVATNGPEAALDGRIYARESQTPTRDVLVLDVATRTWSRVPTDPLTPRLTDNSLFATDAGVVLAGVNYDEAAPDEPTLTQADLWDGATWTRLPRTGQIGPFYHWTGNRLIGLERGTADGGQTNGWDRAYPYGGALDPTTGTWSPVPGLPTDYGPRNDSWSVDAADGPLVTTSGLVYDDRSQTMTDLGRPDSPVDIELTGAWADGRLVVFGGSDEDARAAGAASLSDETWVWTPGSASN</sequence>
<dbReference type="SUPFAM" id="SSF117281">
    <property type="entry name" value="Kelch motif"/>
    <property type="match status" value="2"/>
</dbReference>
<evidence type="ECO:0000256" key="1">
    <source>
        <dbReference type="ARBA" id="ARBA00022441"/>
    </source>
</evidence>
<comment type="caution">
    <text evidence="5">The sequence shown here is derived from an EMBL/GenBank/DDBJ whole genome shotgun (WGS) entry which is preliminary data.</text>
</comment>